<dbReference type="InParanoid" id="A0A194QVQ6"/>
<dbReference type="PANTHER" id="PTHR22954:SF3">
    <property type="entry name" value="PROTEIN CBG08539"/>
    <property type="match status" value="1"/>
</dbReference>
<keyword evidence="2" id="KW-1185">Reference proteome</keyword>
<evidence type="ECO:0000313" key="1">
    <source>
        <dbReference type="EMBL" id="KPJ09618.1"/>
    </source>
</evidence>
<dbReference type="EMBL" id="KQ461073">
    <property type="protein sequence ID" value="KPJ09618.1"/>
    <property type="molecule type" value="Genomic_DNA"/>
</dbReference>
<name>A0A194QVQ6_PAPMA</name>
<accession>A0A194QVQ6</accession>
<protein>
    <submittedName>
        <fullName evidence="1">Uncharacterized protein</fullName>
    </submittedName>
</protein>
<proteinExistence type="predicted"/>
<gene>
    <name evidence="1" type="ORF">RR48_13252</name>
</gene>
<dbReference type="Pfam" id="PF03564">
    <property type="entry name" value="DUF1759"/>
    <property type="match status" value="1"/>
</dbReference>
<dbReference type="InterPro" id="IPR005312">
    <property type="entry name" value="DUF1759"/>
</dbReference>
<evidence type="ECO:0000313" key="2">
    <source>
        <dbReference type="Proteomes" id="UP000053240"/>
    </source>
</evidence>
<dbReference type="Proteomes" id="UP000053240">
    <property type="component" value="Unassembled WGS sequence"/>
</dbReference>
<dbReference type="AlphaFoldDB" id="A0A194QVQ6"/>
<dbReference type="PANTHER" id="PTHR22954">
    <property type="entry name" value="RETROVIRAL PROTEASE-RELATED"/>
    <property type="match status" value="1"/>
</dbReference>
<reference evidence="1 2" key="1">
    <citation type="journal article" date="2015" name="Nat. Commun.">
        <title>Outbred genome sequencing and CRISPR/Cas9 gene editing in butterflies.</title>
        <authorList>
            <person name="Li X."/>
            <person name="Fan D."/>
            <person name="Zhang W."/>
            <person name="Liu G."/>
            <person name="Zhang L."/>
            <person name="Zhao L."/>
            <person name="Fang X."/>
            <person name="Chen L."/>
            <person name="Dong Y."/>
            <person name="Chen Y."/>
            <person name="Ding Y."/>
            <person name="Zhao R."/>
            <person name="Feng M."/>
            <person name="Zhu Y."/>
            <person name="Feng Y."/>
            <person name="Jiang X."/>
            <person name="Zhu D."/>
            <person name="Xiang H."/>
            <person name="Feng X."/>
            <person name="Li S."/>
            <person name="Wang J."/>
            <person name="Zhang G."/>
            <person name="Kronforst M.R."/>
            <person name="Wang W."/>
        </authorList>
    </citation>
    <scope>NUCLEOTIDE SEQUENCE [LARGE SCALE GENOMIC DNA]</scope>
    <source>
        <strain evidence="1">Ya'a_city_454_Pm</strain>
        <tissue evidence="1">Whole body</tissue>
    </source>
</reference>
<organism evidence="1 2">
    <name type="scientific">Papilio machaon</name>
    <name type="common">Old World swallowtail butterfly</name>
    <dbReference type="NCBI Taxonomy" id="76193"/>
    <lineage>
        <taxon>Eukaryota</taxon>
        <taxon>Metazoa</taxon>
        <taxon>Ecdysozoa</taxon>
        <taxon>Arthropoda</taxon>
        <taxon>Hexapoda</taxon>
        <taxon>Insecta</taxon>
        <taxon>Pterygota</taxon>
        <taxon>Neoptera</taxon>
        <taxon>Endopterygota</taxon>
        <taxon>Lepidoptera</taxon>
        <taxon>Glossata</taxon>
        <taxon>Ditrysia</taxon>
        <taxon>Papilionoidea</taxon>
        <taxon>Papilionidae</taxon>
        <taxon>Papilioninae</taxon>
        <taxon>Papilio</taxon>
    </lineage>
</organism>
<sequence>MSSDEPDEEFEFSGQQKFTAINSSNRSGGKELLNLDSFPKIPQFSGKFWDWPLFKDNYILLIHSSKLEDINKFKCLISAVKGNALRMIKKLEFTAENYEIAWQLLLNKYDNDRRRVNNLMNELFNFPTIKKESSRDLKSLVDNIKTSLCALKSLGQPTDHWDTIVIHLMVRKLDSVTFREWENQCNTLTNTPNLKQFLEFISNKADTLEIIHKEDKRKNRKK</sequence>